<gene>
    <name evidence="1" type="ORF">ACFO6X_06280</name>
</gene>
<organism evidence="1 2">
    <name type="scientific">Giesbergeria sinuosa</name>
    <dbReference type="NCBI Taxonomy" id="80883"/>
    <lineage>
        <taxon>Bacteria</taxon>
        <taxon>Pseudomonadati</taxon>
        <taxon>Pseudomonadota</taxon>
        <taxon>Betaproteobacteria</taxon>
        <taxon>Burkholderiales</taxon>
        <taxon>Comamonadaceae</taxon>
        <taxon>Giesbergeria</taxon>
    </lineage>
</organism>
<dbReference type="EMBL" id="JBHSHJ010000003">
    <property type="protein sequence ID" value="MFC4788591.1"/>
    <property type="molecule type" value="Genomic_DNA"/>
</dbReference>
<proteinExistence type="predicted"/>
<name>A0ABV9QAQ3_9BURK</name>
<evidence type="ECO:0000313" key="1">
    <source>
        <dbReference type="EMBL" id="MFC4788591.1"/>
    </source>
</evidence>
<protein>
    <submittedName>
        <fullName evidence="1">Uncharacterized protein</fullName>
    </submittedName>
</protein>
<reference evidence="2" key="1">
    <citation type="journal article" date="2019" name="Int. J. Syst. Evol. Microbiol.">
        <title>The Global Catalogue of Microorganisms (GCM) 10K type strain sequencing project: providing services to taxonomists for standard genome sequencing and annotation.</title>
        <authorList>
            <consortium name="The Broad Institute Genomics Platform"/>
            <consortium name="The Broad Institute Genome Sequencing Center for Infectious Disease"/>
            <person name="Wu L."/>
            <person name="Ma J."/>
        </authorList>
    </citation>
    <scope>NUCLEOTIDE SEQUENCE [LARGE SCALE GENOMIC DNA]</scope>
    <source>
        <strain evidence="2">CCUG 49452</strain>
    </source>
</reference>
<dbReference type="Proteomes" id="UP001596001">
    <property type="component" value="Unassembled WGS sequence"/>
</dbReference>
<dbReference type="RefSeq" id="WP_382431156.1">
    <property type="nucleotide sequence ID" value="NZ_JBHSHJ010000003.1"/>
</dbReference>
<evidence type="ECO:0000313" key="2">
    <source>
        <dbReference type="Proteomes" id="UP001596001"/>
    </source>
</evidence>
<comment type="caution">
    <text evidence="1">The sequence shown here is derived from an EMBL/GenBank/DDBJ whole genome shotgun (WGS) entry which is preliminary data.</text>
</comment>
<accession>A0ABV9QAQ3</accession>
<keyword evidence="2" id="KW-1185">Reference proteome</keyword>
<sequence>MAYYIDPIETTEAQLLSGPAEDPTPAWTAATYAVGEERHVAAAHRVYRCAVAGDKTISPEADPTGWNDMRPTQRWAPFDVYTSTAITATTDITYQLKSRFVNAVVLYGLRGKTVTLTITANGVVLYSKTVRLQYPARGYWDYGYGQRRSRTSLIFTGLPIHKDAEISVTVAASGTSTRAIGMLIRGKLTALHGRGGFGGTQTDAMVDPRSFTYRKTEADGTYKIVPRGSAKNLSFTVLMERSQADRCVQELELLLNRPVCWILSLKPGFTGLCAFGFATKSPLRYRYETAICDLTVEGNI</sequence>